<dbReference type="AlphaFoldDB" id="Q7UNA0"/>
<gene>
    <name evidence="1" type="ordered locus">RB7703</name>
</gene>
<dbReference type="HOGENOM" id="CLU_2331782_0_0_0"/>
<proteinExistence type="predicted"/>
<dbReference type="Proteomes" id="UP000001025">
    <property type="component" value="Chromosome"/>
</dbReference>
<dbReference type="STRING" id="243090.RB7703"/>
<dbReference type="EnsemblBacteria" id="CAD75519">
    <property type="protein sequence ID" value="CAD75519"/>
    <property type="gene ID" value="RB7703"/>
</dbReference>
<dbReference type="EMBL" id="BX294146">
    <property type="protein sequence ID" value="CAD75519.1"/>
    <property type="molecule type" value="Genomic_DNA"/>
</dbReference>
<dbReference type="KEGG" id="rba:RB7703"/>
<name>Q7UNA0_RHOBA</name>
<evidence type="ECO:0000313" key="1">
    <source>
        <dbReference type="EMBL" id="CAD75519.1"/>
    </source>
</evidence>
<reference evidence="1 2" key="1">
    <citation type="journal article" date="2003" name="Proc. Natl. Acad. Sci. U.S.A.">
        <title>Complete genome sequence of the marine planctomycete Pirellula sp. strain 1.</title>
        <authorList>
            <person name="Gloeckner F.O."/>
            <person name="Kube M."/>
            <person name="Bauer M."/>
            <person name="Teeling H."/>
            <person name="Lombardot T."/>
            <person name="Ludwig W."/>
            <person name="Gade D."/>
            <person name="Beck A."/>
            <person name="Borzym K."/>
            <person name="Heitmann K."/>
            <person name="Rabus R."/>
            <person name="Schlesner H."/>
            <person name="Amann R."/>
            <person name="Reinhardt R."/>
        </authorList>
    </citation>
    <scope>NUCLEOTIDE SEQUENCE [LARGE SCALE GENOMIC DNA]</scope>
    <source>
        <strain evidence="2">DSM 10527 / NCIMB 13988 / SH1</strain>
    </source>
</reference>
<accession>Q7UNA0</accession>
<dbReference type="InParanoid" id="Q7UNA0"/>
<organism evidence="1 2">
    <name type="scientific">Rhodopirellula baltica (strain DSM 10527 / NCIMB 13988 / SH1)</name>
    <dbReference type="NCBI Taxonomy" id="243090"/>
    <lineage>
        <taxon>Bacteria</taxon>
        <taxon>Pseudomonadati</taxon>
        <taxon>Planctomycetota</taxon>
        <taxon>Planctomycetia</taxon>
        <taxon>Pirellulales</taxon>
        <taxon>Pirellulaceae</taxon>
        <taxon>Rhodopirellula</taxon>
    </lineage>
</organism>
<protein>
    <submittedName>
        <fullName evidence="1">Uncharacterized protein</fullName>
    </submittedName>
</protein>
<sequence length="98" mass="10596">MDRDVWLRNACIPNASGSQKMWGTKRLPACDCVEHRLEAYAAPVVRHSFFARCEAVSAFAPVECGSNNACQNGSNAESLLPTFSATPPFSVTQAKPHA</sequence>
<evidence type="ECO:0000313" key="2">
    <source>
        <dbReference type="Proteomes" id="UP000001025"/>
    </source>
</evidence>
<keyword evidence="2" id="KW-1185">Reference proteome</keyword>